<dbReference type="GO" id="GO:0005524">
    <property type="term" value="F:ATP binding"/>
    <property type="evidence" value="ECO:0007669"/>
    <property type="project" value="UniProtKB-KW"/>
</dbReference>
<protein>
    <submittedName>
        <fullName evidence="11">Nucleotidyltransferase</fullName>
    </submittedName>
</protein>
<keyword evidence="12" id="KW-1185">Reference proteome</keyword>
<evidence type="ECO:0000313" key="12">
    <source>
        <dbReference type="Proteomes" id="UP000308430"/>
    </source>
</evidence>
<keyword evidence="4" id="KW-0548">Nucleotidyltransferase</keyword>
<evidence type="ECO:0000256" key="3">
    <source>
        <dbReference type="ARBA" id="ARBA00022679"/>
    </source>
</evidence>
<evidence type="ECO:0000256" key="5">
    <source>
        <dbReference type="ARBA" id="ARBA00022723"/>
    </source>
</evidence>
<evidence type="ECO:0000256" key="6">
    <source>
        <dbReference type="ARBA" id="ARBA00022741"/>
    </source>
</evidence>
<dbReference type="Proteomes" id="UP000308430">
    <property type="component" value="Unassembled WGS sequence"/>
</dbReference>
<dbReference type="SUPFAM" id="SSF81301">
    <property type="entry name" value="Nucleotidyltransferase"/>
    <property type="match status" value="1"/>
</dbReference>
<keyword evidence="2" id="KW-1277">Toxin-antitoxin system</keyword>
<dbReference type="GO" id="GO:0016779">
    <property type="term" value="F:nucleotidyltransferase activity"/>
    <property type="evidence" value="ECO:0007669"/>
    <property type="project" value="UniProtKB-KW"/>
</dbReference>
<sequence length="97" mass="10747">MGTLLDELTARRAELLACLARHRAANPRVFGSVARGEDGPDSDIDLLVEFDPEAGLFDAIALQEELQALFVRPVEVTSERGLHPLIRERVIMEARPL</sequence>
<evidence type="ECO:0000256" key="2">
    <source>
        <dbReference type="ARBA" id="ARBA00022649"/>
    </source>
</evidence>
<evidence type="ECO:0000256" key="8">
    <source>
        <dbReference type="ARBA" id="ARBA00022842"/>
    </source>
</evidence>
<dbReference type="AlphaFoldDB" id="A0A4S4AXD6"/>
<dbReference type="Gene3D" id="3.30.460.10">
    <property type="entry name" value="Beta Polymerase, domain 2"/>
    <property type="match status" value="1"/>
</dbReference>
<gene>
    <name evidence="11" type="ORF">E6C76_11940</name>
</gene>
<keyword evidence="3 11" id="KW-0808">Transferase</keyword>
<evidence type="ECO:0000259" key="10">
    <source>
        <dbReference type="Pfam" id="PF01909"/>
    </source>
</evidence>
<dbReference type="PANTHER" id="PTHR33571:SF12">
    <property type="entry name" value="BSL3053 PROTEIN"/>
    <property type="match status" value="1"/>
</dbReference>
<dbReference type="Pfam" id="PF01909">
    <property type="entry name" value="NTP_transf_2"/>
    <property type="match status" value="1"/>
</dbReference>
<dbReference type="CDD" id="cd05403">
    <property type="entry name" value="NT_KNTase_like"/>
    <property type="match status" value="1"/>
</dbReference>
<dbReference type="GO" id="GO:0046872">
    <property type="term" value="F:metal ion binding"/>
    <property type="evidence" value="ECO:0007669"/>
    <property type="project" value="UniProtKB-KW"/>
</dbReference>
<reference evidence="11 12" key="1">
    <citation type="submission" date="2019-04" db="EMBL/GenBank/DDBJ databases">
        <title>Azoarcus nasutitermitis sp. nov. isolated from termite nest.</title>
        <authorList>
            <person name="Lin S.-Y."/>
            <person name="Hameed A."/>
            <person name="Hsu Y.-H."/>
            <person name="Young C.-C."/>
        </authorList>
    </citation>
    <scope>NUCLEOTIDE SEQUENCE [LARGE SCALE GENOMIC DNA]</scope>
    <source>
        <strain evidence="11 12">CC-YHH838</strain>
    </source>
</reference>
<evidence type="ECO:0000256" key="1">
    <source>
        <dbReference type="ARBA" id="ARBA00001946"/>
    </source>
</evidence>
<dbReference type="InterPro" id="IPR052038">
    <property type="entry name" value="Type-VII_TA_antitoxin"/>
</dbReference>
<comment type="cofactor">
    <cofactor evidence="1">
        <name>Mg(2+)</name>
        <dbReference type="ChEBI" id="CHEBI:18420"/>
    </cofactor>
</comment>
<dbReference type="InterPro" id="IPR043519">
    <property type="entry name" value="NT_sf"/>
</dbReference>
<organism evidence="11 12">
    <name type="scientific">Pseudothauera nasutitermitis</name>
    <dbReference type="NCBI Taxonomy" id="2565930"/>
    <lineage>
        <taxon>Bacteria</taxon>
        <taxon>Pseudomonadati</taxon>
        <taxon>Pseudomonadota</taxon>
        <taxon>Betaproteobacteria</taxon>
        <taxon>Rhodocyclales</taxon>
        <taxon>Zoogloeaceae</taxon>
        <taxon>Pseudothauera</taxon>
    </lineage>
</organism>
<evidence type="ECO:0000256" key="4">
    <source>
        <dbReference type="ARBA" id="ARBA00022695"/>
    </source>
</evidence>
<keyword evidence="6" id="KW-0547">Nucleotide-binding</keyword>
<comment type="similarity">
    <text evidence="9">Belongs to the MntA antitoxin family.</text>
</comment>
<comment type="caution">
    <text evidence="11">The sequence shown here is derived from an EMBL/GenBank/DDBJ whole genome shotgun (WGS) entry which is preliminary data.</text>
</comment>
<feature type="domain" description="Polymerase nucleotidyl transferase" evidence="10">
    <location>
        <begin position="28"/>
        <end position="94"/>
    </location>
</feature>
<accession>A0A4S4AXD6</accession>
<keyword evidence="8" id="KW-0460">Magnesium</keyword>
<dbReference type="PANTHER" id="PTHR33571">
    <property type="entry name" value="SSL8005 PROTEIN"/>
    <property type="match status" value="1"/>
</dbReference>
<proteinExistence type="inferred from homology"/>
<dbReference type="InterPro" id="IPR002934">
    <property type="entry name" value="Polymerase_NTP_transf_dom"/>
</dbReference>
<keyword evidence="5" id="KW-0479">Metal-binding</keyword>
<keyword evidence="7" id="KW-0067">ATP-binding</keyword>
<evidence type="ECO:0000313" key="11">
    <source>
        <dbReference type="EMBL" id="THF64753.1"/>
    </source>
</evidence>
<dbReference type="RefSeq" id="WP_136348472.1">
    <property type="nucleotide sequence ID" value="NZ_SSOC01000004.1"/>
</dbReference>
<dbReference type="OrthoDB" id="561385at2"/>
<dbReference type="EMBL" id="SSOC01000004">
    <property type="protein sequence ID" value="THF64753.1"/>
    <property type="molecule type" value="Genomic_DNA"/>
</dbReference>
<evidence type="ECO:0000256" key="9">
    <source>
        <dbReference type="ARBA" id="ARBA00038276"/>
    </source>
</evidence>
<name>A0A4S4AXD6_9RHOO</name>
<evidence type="ECO:0000256" key="7">
    <source>
        <dbReference type="ARBA" id="ARBA00022840"/>
    </source>
</evidence>